<reference evidence="2 3" key="1">
    <citation type="submission" date="2016-03" db="EMBL/GenBank/DDBJ databases">
        <title>EvidentialGene: Evidence-directed Construction of Genes on Genomes.</title>
        <authorList>
            <person name="Gilbert D.G."/>
            <person name="Choi J.-H."/>
            <person name="Mockaitis K."/>
            <person name="Colbourne J."/>
            <person name="Pfrender M."/>
        </authorList>
    </citation>
    <scope>NUCLEOTIDE SEQUENCE [LARGE SCALE GENOMIC DNA]</scope>
    <source>
        <strain evidence="2 3">Xinb3</strain>
        <tissue evidence="2">Complete organism</tissue>
    </source>
</reference>
<feature type="compositionally biased region" description="Polar residues" evidence="1">
    <location>
        <begin position="53"/>
        <end position="64"/>
    </location>
</feature>
<dbReference type="EMBL" id="LRGB01008862">
    <property type="protein sequence ID" value="KZS00705.1"/>
    <property type="molecule type" value="Genomic_DNA"/>
</dbReference>
<keyword evidence="3" id="KW-1185">Reference proteome</keyword>
<evidence type="ECO:0000313" key="3">
    <source>
        <dbReference type="Proteomes" id="UP000076858"/>
    </source>
</evidence>
<proteinExistence type="predicted"/>
<evidence type="ECO:0000256" key="1">
    <source>
        <dbReference type="SAM" id="MobiDB-lite"/>
    </source>
</evidence>
<feature type="non-terminal residue" evidence="2">
    <location>
        <position position="1"/>
    </location>
</feature>
<organism evidence="2 3">
    <name type="scientific">Daphnia magna</name>
    <dbReference type="NCBI Taxonomy" id="35525"/>
    <lineage>
        <taxon>Eukaryota</taxon>
        <taxon>Metazoa</taxon>
        <taxon>Ecdysozoa</taxon>
        <taxon>Arthropoda</taxon>
        <taxon>Crustacea</taxon>
        <taxon>Branchiopoda</taxon>
        <taxon>Diplostraca</taxon>
        <taxon>Cladocera</taxon>
        <taxon>Anomopoda</taxon>
        <taxon>Daphniidae</taxon>
        <taxon>Daphnia</taxon>
    </lineage>
</organism>
<gene>
    <name evidence="2" type="ORF">APZ42_002892</name>
</gene>
<evidence type="ECO:0000313" key="2">
    <source>
        <dbReference type="EMBL" id="KZS00705.1"/>
    </source>
</evidence>
<feature type="compositionally biased region" description="Basic residues" evidence="1">
    <location>
        <begin position="65"/>
        <end position="84"/>
    </location>
</feature>
<feature type="region of interest" description="Disordered" evidence="1">
    <location>
        <begin position="51"/>
        <end position="84"/>
    </location>
</feature>
<comment type="caution">
    <text evidence="2">The sequence shown here is derived from an EMBL/GenBank/DDBJ whole genome shotgun (WGS) entry which is preliminary data.</text>
</comment>
<accession>A0A164HYX4</accession>
<sequence length="84" mass="9483">VSFYRIVLLELLPSSDGVSAWSLDLPGFLVFYPAVFNKHLRRNCLLAGVIPSNKHTNSSINPSRNKGRGKERGRRRKKKCAKCL</sequence>
<dbReference type="AlphaFoldDB" id="A0A164HYX4"/>
<protein>
    <submittedName>
        <fullName evidence="2">Uncharacterized protein</fullName>
    </submittedName>
</protein>
<dbReference type="Proteomes" id="UP000076858">
    <property type="component" value="Unassembled WGS sequence"/>
</dbReference>
<name>A0A164HYX4_9CRUS</name>